<feature type="signal peptide" evidence="1">
    <location>
        <begin position="1"/>
        <end position="21"/>
    </location>
</feature>
<gene>
    <name evidence="2" type="ORF">SAMN05660206_1101</name>
</gene>
<evidence type="ECO:0000313" key="3">
    <source>
        <dbReference type="Proteomes" id="UP000198785"/>
    </source>
</evidence>
<organism evidence="2 3">
    <name type="scientific">Sphingobacterium wenxiniae</name>
    <dbReference type="NCBI Taxonomy" id="683125"/>
    <lineage>
        <taxon>Bacteria</taxon>
        <taxon>Pseudomonadati</taxon>
        <taxon>Bacteroidota</taxon>
        <taxon>Sphingobacteriia</taxon>
        <taxon>Sphingobacteriales</taxon>
        <taxon>Sphingobacteriaceae</taxon>
        <taxon>Sphingobacterium</taxon>
    </lineage>
</organism>
<feature type="chain" id="PRO_5011459643" evidence="1">
    <location>
        <begin position="22"/>
        <end position="678"/>
    </location>
</feature>
<dbReference type="EMBL" id="FOZZ01000010">
    <property type="protein sequence ID" value="SFT04424.1"/>
    <property type="molecule type" value="Genomic_DNA"/>
</dbReference>
<dbReference type="Proteomes" id="UP000198785">
    <property type="component" value="Unassembled WGS sequence"/>
</dbReference>
<proteinExistence type="predicted"/>
<evidence type="ECO:0000313" key="2">
    <source>
        <dbReference type="EMBL" id="SFT04424.1"/>
    </source>
</evidence>
<dbReference type="STRING" id="683125.SAMN05660206_1101"/>
<sequence length="678" mass="73737">MKKRYLGLSLALSLLGGVSMAQQKISDGSNTEGIAIHADAILELSSANKGLLHTRVALERSTSAFPLSKHVAGMMVYNTMKVNDVVPGIYYNDGAKWVLASAGSATNIFYNPTDYIITYIDAEGKEVNIDFKKVVKDNETVTTLVKNQNGTYTYTSENGTVTVIDVPADVINNFEQIVNNGDVLNHLIEVLGDTFVGGNVYYDGNKFTYITQEGERKEITLTELVKANETRTQLVKNANGTYTYYNEVEIDASGNPVAGTGTVIDIPASVIQNFQDIISNEAVKNELFETIHNTYVGGNVYYDGDKFTYITETGETKEITIKELVEANETKTIVRNNNNGTYTYFNEEAIDANGQPIEERGVVIDVPASVVNQFNEIVNSGPVTINGDTYNTIEEYLQHVVEANETVTNIADNQDGTYTYTNEKGETFIIDVPASVVNQFENIYNDIVNETITVNGDNYNTFEEYLTQIANQSVKIGGSEFVNVTGTGTEADPYQVSIKEGLANTMLITNVDGELQWATIKDIVSANETVTTLEKTANGTYTYTSEDNTVTVIDIPASVVENFETIVNEGPVTVNGDTFTTIEEYIEHIANSSVTINGGDNITVTGSGTTADPYVVTIEGGADNSMLITDENGDVVWATIEDIVKGNETVTTLTASANGTYTYTSEDNTVTVIDIPAS</sequence>
<feature type="non-terminal residue" evidence="2">
    <location>
        <position position="678"/>
    </location>
</feature>
<dbReference type="RefSeq" id="WP_212611680.1">
    <property type="nucleotide sequence ID" value="NZ_FOZZ01000010.1"/>
</dbReference>
<name>A0A1I6USX1_9SPHI</name>
<protein>
    <submittedName>
        <fullName evidence="2">Uncharacterized protein</fullName>
    </submittedName>
</protein>
<keyword evidence="1" id="KW-0732">Signal</keyword>
<reference evidence="2 3" key="1">
    <citation type="submission" date="2016-10" db="EMBL/GenBank/DDBJ databases">
        <authorList>
            <person name="de Groot N.N."/>
        </authorList>
    </citation>
    <scope>NUCLEOTIDE SEQUENCE [LARGE SCALE GENOMIC DNA]</scope>
    <source>
        <strain evidence="2 3">DSM 22789</strain>
    </source>
</reference>
<accession>A0A1I6USX1</accession>
<evidence type="ECO:0000256" key="1">
    <source>
        <dbReference type="SAM" id="SignalP"/>
    </source>
</evidence>
<keyword evidence="3" id="KW-1185">Reference proteome</keyword>
<dbReference type="AlphaFoldDB" id="A0A1I6USX1"/>